<evidence type="ECO:0000313" key="2">
    <source>
        <dbReference type="Proteomes" id="UP001208689"/>
    </source>
</evidence>
<accession>A0ABY6HS25</accession>
<sequence>MAKSGRKTILLNITNAYDLEDTINFAEHKANSSGIRMSVDYAHDTGLKLNIAGPKDKLNLFEHQIREFIEKIPSEDEE</sequence>
<dbReference type="EMBL" id="CP104013">
    <property type="protein sequence ID" value="UYP45672.1"/>
    <property type="molecule type" value="Genomic_DNA"/>
</dbReference>
<keyword evidence="2" id="KW-1185">Reference proteome</keyword>
<name>A0ABY6HS25_9ARCH</name>
<reference evidence="1" key="1">
    <citation type="submission" date="2022-09" db="EMBL/GenBank/DDBJ databases">
        <title>Actin cytoskeleton and complex cell architecture in an #Asgard archaeon.</title>
        <authorList>
            <person name="Ponce Toledo R.I."/>
            <person name="Schleper C."/>
            <person name="Rodrigues Oliveira T."/>
            <person name="Wollweber F."/>
            <person name="Xu J."/>
            <person name="Rittmann S."/>
            <person name="Klingl A."/>
            <person name="Pilhofer M."/>
        </authorList>
    </citation>
    <scope>NUCLEOTIDE SEQUENCE</scope>
    <source>
        <strain evidence="1">B-35</strain>
    </source>
</reference>
<evidence type="ECO:0000313" key="1">
    <source>
        <dbReference type="EMBL" id="UYP45672.1"/>
    </source>
</evidence>
<dbReference type="Proteomes" id="UP001208689">
    <property type="component" value="Chromosome"/>
</dbReference>
<organism evidence="1 2">
    <name type="scientific">Candidatus Lokiarchaeum ossiferum</name>
    <dbReference type="NCBI Taxonomy" id="2951803"/>
    <lineage>
        <taxon>Archaea</taxon>
        <taxon>Promethearchaeati</taxon>
        <taxon>Promethearchaeota</taxon>
        <taxon>Promethearchaeia</taxon>
        <taxon>Promethearchaeales</taxon>
        <taxon>Promethearchaeaceae</taxon>
        <taxon>Candidatus Lokiarchaeum</taxon>
    </lineage>
</organism>
<gene>
    <name evidence="1" type="ORF">NEF87_001957</name>
</gene>
<proteinExistence type="predicted"/>
<protein>
    <submittedName>
        <fullName evidence="1">Uncharacterized protein</fullName>
    </submittedName>
</protein>